<dbReference type="GO" id="GO:0045332">
    <property type="term" value="P:phospholipid translocation"/>
    <property type="evidence" value="ECO:0007669"/>
    <property type="project" value="TreeGrafter"/>
</dbReference>
<feature type="domain" description="P-type ATPase C-terminal" evidence="7">
    <location>
        <begin position="71"/>
        <end position="180"/>
    </location>
</feature>
<name>A0A0N4VHX6_ENTVE</name>
<evidence type="ECO:0000313" key="8">
    <source>
        <dbReference type="EMBL" id="VDD95019.1"/>
    </source>
</evidence>
<dbReference type="PANTHER" id="PTHR24092">
    <property type="entry name" value="PROBABLE PHOSPHOLIPID-TRANSPORTING ATPASE"/>
    <property type="match status" value="1"/>
</dbReference>
<dbReference type="SUPFAM" id="SSF56784">
    <property type="entry name" value="HAD-like"/>
    <property type="match status" value="1"/>
</dbReference>
<evidence type="ECO:0000259" key="7">
    <source>
        <dbReference type="Pfam" id="PF16212"/>
    </source>
</evidence>
<dbReference type="Pfam" id="PF16212">
    <property type="entry name" value="PhoLip_ATPase_C"/>
    <property type="match status" value="1"/>
</dbReference>
<keyword evidence="6" id="KW-0472">Membrane</keyword>
<dbReference type="InterPro" id="IPR036412">
    <property type="entry name" value="HAD-like_sf"/>
</dbReference>
<dbReference type="WBParaSite" id="EVEC_0001042701-mRNA-1">
    <property type="protein sequence ID" value="EVEC_0001042701-mRNA-1"/>
    <property type="gene ID" value="EVEC_0001042701"/>
</dbReference>
<protein>
    <submittedName>
        <fullName evidence="10">PhoLip_ATPase_C domain-containing protein</fullName>
    </submittedName>
</protein>
<reference evidence="8 9" key="2">
    <citation type="submission" date="2018-10" db="EMBL/GenBank/DDBJ databases">
        <authorList>
            <consortium name="Pathogen Informatics"/>
        </authorList>
    </citation>
    <scope>NUCLEOTIDE SEQUENCE [LARGE SCALE GENOMIC DNA]</scope>
</reference>
<dbReference type="InterPro" id="IPR023298">
    <property type="entry name" value="ATPase_P-typ_TM_dom_sf"/>
</dbReference>
<evidence type="ECO:0000256" key="4">
    <source>
        <dbReference type="ARBA" id="ARBA00022842"/>
    </source>
</evidence>
<dbReference type="Gene3D" id="3.40.50.1000">
    <property type="entry name" value="HAD superfamily/HAD-like"/>
    <property type="match status" value="1"/>
</dbReference>
<organism evidence="10">
    <name type="scientific">Enterobius vermicularis</name>
    <name type="common">Human pinworm</name>
    <dbReference type="NCBI Taxonomy" id="51028"/>
    <lineage>
        <taxon>Eukaryota</taxon>
        <taxon>Metazoa</taxon>
        <taxon>Ecdysozoa</taxon>
        <taxon>Nematoda</taxon>
        <taxon>Chromadorea</taxon>
        <taxon>Rhabditida</taxon>
        <taxon>Spirurina</taxon>
        <taxon>Oxyuridomorpha</taxon>
        <taxon>Oxyuroidea</taxon>
        <taxon>Oxyuridae</taxon>
        <taxon>Enterobius</taxon>
    </lineage>
</organism>
<evidence type="ECO:0000256" key="1">
    <source>
        <dbReference type="ARBA" id="ARBA00004141"/>
    </source>
</evidence>
<dbReference type="Proteomes" id="UP000274131">
    <property type="component" value="Unassembled WGS sequence"/>
</dbReference>
<gene>
    <name evidence="8" type="ORF">EVEC_LOCUS9770</name>
</gene>
<dbReference type="GO" id="GO:0046872">
    <property type="term" value="F:metal ion binding"/>
    <property type="evidence" value="ECO:0007669"/>
    <property type="project" value="UniProtKB-KW"/>
</dbReference>
<accession>A0A0N4VHX6</accession>
<dbReference type="GO" id="GO:0140326">
    <property type="term" value="F:ATPase-coupled intramembrane lipid transporter activity"/>
    <property type="evidence" value="ECO:0007669"/>
    <property type="project" value="TreeGrafter"/>
</dbReference>
<keyword evidence="9" id="KW-1185">Reference proteome</keyword>
<dbReference type="STRING" id="51028.A0A0N4VHX6"/>
<evidence type="ECO:0000313" key="10">
    <source>
        <dbReference type="WBParaSite" id="EVEC_0001042701-mRNA-1"/>
    </source>
</evidence>
<sequence>MSSKEKADTVRIAQNNGENIVLAIGDGANDVPMIQVLLEKVMFKRELCVVICSLRRQLMLGSGFPEKWDCIARFRFLKRLLVVHGAWNFQHSAKVIEFFLYKNICFFLPEVWFAIHSLFSGRAFFDGFSLALFNAVFSVVDPFMIGICFEPVSEKKLLEQPTKYGSLRDRTFTYTVSHFGFFFIKTVDRFLDCK</sequence>
<evidence type="ECO:0000256" key="3">
    <source>
        <dbReference type="ARBA" id="ARBA00022723"/>
    </source>
</evidence>
<evidence type="ECO:0000256" key="5">
    <source>
        <dbReference type="ARBA" id="ARBA00022989"/>
    </source>
</evidence>
<dbReference type="InterPro" id="IPR023214">
    <property type="entry name" value="HAD_sf"/>
</dbReference>
<evidence type="ECO:0000313" key="9">
    <source>
        <dbReference type="Proteomes" id="UP000274131"/>
    </source>
</evidence>
<proteinExistence type="predicted"/>
<dbReference type="SUPFAM" id="SSF81665">
    <property type="entry name" value="Calcium ATPase, transmembrane domain M"/>
    <property type="match status" value="1"/>
</dbReference>
<dbReference type="AlphaFoldDB" id="A0A0N4VHX6"/>
<keyword evidence="3" id="KW-0479">Metal-binding</keyword>
<dbReference type="GO" id="GO:0005802">
    <property type="term" value="C:trans-Golgi network"/>
    <property type="evidence" value="ECO:0007669"/>
    <property type="project" value="TreeGrafter"/>
</dbReference>
<reference evidence="10" key="1">
    <citation type="submission" date="2017-02" db="UniProtKB">
        <authorList>
            <consortium name="WormBaseParasite"/>
        </authorList>
    </citation>
    <scope>IDENTIFICATION</scope>
</reference>
<dbReference type="EMBL" id="UXUI01010286">
    <property type="protein sequence ID" value="VDD95019.1"/>
    <property type="molecule type" value="Genomic_DNA"/>
</dbReference>
<evidence type="ECO:0000256" key="6">
    <source>
        <dbReference type="ARBA" id="ARBA00023136"/>
    </source>
</evidence>
<dbReference type="OrthoDB" id="377733at2759"/>
<comment type="subcellular location">
    <subcellularLocation>
        <location evidence="1">Membrane</location>
        <topology evidence="1">Multi-pass membrane protein</topology>
    </subcellularLocation>
</comment>
<dbReference type="GO" id="GO:0005886">
    <property type="term" value="C:plasma membrane"/>
    <property type="evidence" value="ECO:0007669"/>
    <property type="project" value="TreeGrafter"/>
</dbReference>
<dbReference type="PANTHER" id="PTHR24092:SF150">
    <property type="entry name" value="PHOSPHOLIPID-TRANSPORTING ATPASE"/>
    <property type="match status" value="1"/>
</dbReference>
<keyword evidence="5" id="KW-1133">Transmembrane helix</keyword>
<evidence type="ECO:0000256" key="2">
    <source>
        <dbReference type="ARBA" id="ARBA00022692"/>
    </source>
</evidence>
<keyword evidence="4" id="KW-0460">Magnesium</keyword>
<dbReference type="InterPro" id="IPR032630">
    <property type="entry name" value="P_typ_ATPase_c"/>
</dbReference>
<keyword evidence="2" id="KW-0812">Transmembrane</keyword>